<dbReference type="OrthoDB" id="2446447at2759"/>
<dbReference type="SUPFAM" id="SSF51182">
    <property type="entry name" value="RmlC-like cupins"/>
    <property type="match status" value="1"/>
</dbReference>
<evidence type="ECO:0000313" key="3">
    <source>
        <dbReference type="Proteomes" id="UP000443090"/>
    </source>
</evidence>
<dbReference type="EMBL" id="QGMI01000310">
    <property type="protein sequence ID" value="TVY42796.1"/>
    <property type="molecule type" value="Genomic_DNA"/>
</dbReference>
<dbReference type="AlphaFoldDB" id="A0A8H8RXS2"/>
<dbReference type="InterPro" id="IPR047121">
    <property type="entry name" value="YjiB-like"/>
</dbReference>
<reference evidence="2 3" key="1">
    <citation type="submission" date="2018-05" db="EMBL/GenBank/DDBJ databases">
        <title>Genome sequencing and assembly of the regulated plant pathogen Lachnellula willkommii and related sister species for the development of diagnostic species identification markers.</title>
        <authorList>
            <person name="Giroux E."/>
            <person name="Bilodeau G."/>
        </authorList>
    </citation>
    <scope>NUCLEOTIDE SEQUENCE [LARGE SCALE GENOMIC DNA]</scope>
    <source>
        <strain evidence="2 3">CBS 160.35</strain>
    </source>
</reference>
<dbReference type="PANTHER" id="PTHR36448">
    <property type="entry name" value="BLR7373 PROTEIN"/>
    <property type="match status" value="1"/>
</dbReference>
<accession>A0A8H8RXS2</accession>
<evidence type="ECO:0000313" key="2">
    <source>
        <dbReference type="EMBL" id="TVY42796.1"/>
    </source>
</evidence>
<comment type="caution">
    <text evidence="2">The sequence shown here is derived from an EMBL/GenBank/DDBJ whole genome shotgun (WGS) entry which is preliminary data.</text>
</comment>
<sequence>MAVQPEIYYLQQTRFVPNNRLPVLIYRNVLPQPHTEISAQEMLGKNHWTNKGTWGAVPRHHFHPNTHECYGVLQGHSTLLIGRGPLDNDEERSVCSVSTELKPGDVIILPAGVADCSIDNDADYSYTGLYPEVSNCSLS</sequence>
<gene>
    <name evidence="2" type="primary">yjlB_0</name>
    <name evidence="2" type="ORF">LOCC1_G004901</name>
</gene>
<dbReference type="Pfam" id="PF00190">
    <property type="entry name" value="Cupin_1"/>
    <property type="match status" value="1"/>
</dbReference>
<dbReference type="PANTHER" id="PTHR36448:SF2">
    <property type="entry name" value="CUPIN TYPE-1 DOMAIN-CONTAINING PROTEIN"/>
    <property type="match status" value="1"/>
</dbReference>
<dbReference type="Proteomes" id="UP000443090">
    <property type="component" value="Unassembled WGS sequence"/>
</dbReference>
<proteinExistence type="predicted"/>
<keyword evidence="3" id="KW-1185">Reference proteome</keyword>
<dbReference type="InterPro" id="IPR006045">
    <property type="entry name" value="Cupin_1"/>
</dbReference>
<dbReference type="Gene3D" id="2.60.120.10">
    <property type="entry name" value="Jelly Rolls"/>
    <property type="match status" value="1"/>
</dbReference>
<protein>
    <recommendedName>
        <fullName evidence="1">Cupin type-1 domain-containing protein</fullName>
    </recommendedName>
</protein>
<dbReference type="InterPro" id="IPR011051">
    <property type="entry name" value="RmlC_Cupin_sf"/>
</dbReference>
<dbReference type="InterPro" id="IPR014710">
    <property type="entry name" value="RmlC-like_jellyroll"/>
</dbReference>
<evidence type="ECO:0000259" key="1">
    <source>
        <dbReference type="Pfam" id="PF00190"/>
    </source>
</evidence>
<organism evidence="2 3">
    <name type="scientific">Lachnellula occidentalis</name>
    <dbReference type="NCBI Taxonomy" id="215460"/>
    <lineage>
        <taxon>Eukaryota</taxon>
        <taxon>Fungi</taxon>
        <taxon>Dikarya</taxon>
        <taxon>Ascomycota</taxon>
        <taxon>Pezizomycotina</taxon>
        <taxon>Leotiomycetes</taxon>
        <taxon>Helotiales</taxon>
        <taxon>Lachnaceae</taxon>
        <taxon>Lachnellula</taxon>
    </lineage>
</organism>
<name>A0A8H8RXS2_9HELO</name>
<feature type="domain" description="Cupin type-1" evidence="1">
    <location>
        <begin position="56"/>
        <end position="114"/>
    </location>
</feature>
<dbReference type="CDD" id="cd02219">
    <property type="entry name" value="cupin_YjlB-like"/>
    <property type="match status" value="1"/>
</dbReference>